<feature type="domain" description="Mce/MlaD" evidence="3">
    <location>
        <begin position="36"/>
        <end position="110"/>
    </location>
</feature>
<dbReference type="InterPro" id="IPR005693">
    <property type="entry name" value="Mce"/>
</dbReference>
<feature type="domain" description="Mammalian cell entry C-terminal" evidence="4">
    <location>
        <begin position="117"/>
        <end position="292"/>
    </location>
</feature>
<dbReference type="OrthoDB" id="4516955at2"/>
<keyword evidence="2" id="KW-0472">Membrane</keyword>
<dbReference type="RefSeq" id="WP_147686356.1">
    <property type="nucleotide sequence ID" value="NZ_VDUX01000004.1"/>
</dbReference>
<dbReference type="Pfam" id="PF11887">
    <property type="entry name" value="Mce4_CUP1"/>
    <property type="match status" value="1"/>
</dbReference>
<dbReference type="Proteomes" id="UP000321571">
    <property type="component" value="Unassembled WGS sequence"/>
</dbReference>
<protein>
    <submittedName>
        <fullName evidence="5">MCE family protein</fullName>
    </submittedName>
</protein>
<dbReference type="PANTHER" id="PTHR33371:SF4">
    <property type="entry name" value="INTERMEMBRANE PHOSPHOLIPID TRANSPORT SYSTEM BINDING PROTEIN MLAD"/>
    <property type="match status" value="1"/>
</dbReference>
<feature type="compositionally biased region" description="Low complexity" evidence="1">
    <location>
        <begin position="375"/>
        <end position="397"/>
    </location>
</feature>
<dbReference type="NCBIfam" id="TIGR00996">
    <property type="entry name" value="Mtu_fam_mce"/>
    <property type="match status" value="1"/>
</dbReference>
<sequence>MTNVTTWIRDHVMLAASAGVALLLLVAFVIFPGNGSRTLTAHFDRAVAVYPGTELRVMGVRIGEVTDVVPDGNSVRVVMKYDAQYKLPAGAKAAVVTPTLIADRYVQVFPAYGSGPVMADGADIPLDRTNTPIELDRMYKAINDLSTTLGPKAGSTRGALDALLTAGAKALDGNGKLGSETIRNLSAAANTFSRNRGPLFDNVSQLAEITQTLAANDTTVQQFMESLTSVSGQLAGEKDEIAKVLEALGDVLGSVKGFVHDNRADLKTDIDLLNSLLKRVDRQKDNLGLVVEKGSLALGNLGLAFDPSTGSFGSRLQVAPGILFRPDQFLCQTLVNSGAPESVCKILSTLLEPLLPITAPIASKAVGTGVTKPDASTPTPAPSGGTPSDGPRSLLSLLGGGLG</sequence>
<keyword evidence="2" id="KW-0812">Transmembrane</keyword>
<dbReference type="Pfam" id="PF02470">
    <property type="entry name" value="MlaD"/>
    <property type="match status" value="1"/>
</dbReference>
<name>A0A5C8NJZ2_9ACTN</name>
<organism evidence="5 6">
    <name type="scientific">Aeromicrobium terrae</name>
    <dbReference type="NCBI Taxonomy" id="2498846"/>
    <lineage>
        <taxon>Bacteria</taxon>
        <taxon>Bacillati</taxon>
        <taxon>Actinomycetota</taxon>
        <taxon>Actinomycetes</taxon>
        <taxon>Propionibacteriales</taxon>
        <taxon>Nocardioidaceae</taxon>
        <taxon>Aeromicrobium</taxon>
    </lineage>
</organism>
<dbReference type="InterPro" id="IPR024516">
    <property type="entry name" value="Mce_C"/>
</dbReference>
<evidence type="ECO:0000259" key="4">
    <source>
        <dbReference type="Pfam" id="PF11887"/>
    </source>
</evidence>
<evidence type="ECO:0000313" key="6">
    <source>
        <dbReference type="Proteomes" id="UP000321571"/>
    </source>
</evidence>
<keyword evidence="2" id="KW-1133">Transmembrane helix</keyword>
<dbReference type="EMBL" id="VDUX01000004">
    <property type="protein sequence ID" value="TXL60763.1"/>
    <property type="molecule type" value="Genomic_DNA"/>
</dbReference>
<dbReference type="InterPro" id="IPR052336">
    <property type="entry name" value="MlaD_Phospholipid_Transporter"/>
</dbReference>
<evidence type="ECO:0000256" key="1">
    <source>
        <dbReference type="SAM" id="MobiDB-lite"/>
    </source>
</evidence>
<dbReference type="PANTHER" id="PTHR33371">
    <property type="entry name" value="INTERMEMBRANE PHOSPHOLIPID TRANSPORT SYSTEM BINDING PROTEIN MLAD-RELATED"/>
    <property type="match status" value="1"/>
</dbReference>
<accession>A0A5C8NJZ2</accession>
<keyword evidence="6" id="KW-1185">Reference proteome</keyword>
<feature type="transmembrane region" description="Helical" evidence="2">
    <location>
        <begin position="12"/>
        <end position="31"/>
    </location>
</feature>
<dbReference type="AlphaFoldDB" id="A0A5C8NJZ2"/>
<evidence type="ECO:0000256" key="2">
    <source>
        <dbReference type="SAM" id="Phobius"/>
    </source>
</evidence>
<gene>
    <name evidence="5" type="ORF">FHP06_10080</name>
</gene>
<proteinExistence type="predicted"/>
<evidence type="ECO:0000259" key="3">
    <source>
        <dbReference type="Pfam" id="PF02470"/>
    </source>
</evidence>
<feature type="region of interest" description="Disordered" evidence="1">
    <location>
        <begin position="366"/>
        <end position="403"/>
    </location>
</feature>
<evidence type="ECO:0000313" key="5">
    <source>
        <dbReference type="EMBL" id="TXL60763.1"/>
    </source>
</evidence>
<comment type="caution">
    <text evidence="5">The sequence shown here is derived from an EMBL/GenBank/DDBJ whole genome shotgun (WGS) entry which is preliminary data.</text>
</comment>
<reference evidence="5 6" key="1">
    <citation type="submission" date="2019-06" db="EMBL/GenBank/DDBJ databases">
        <title>Aeromicrobium sp. nov., isolated from a maize field.</title>
        <authorList>
            <person name="Lin S.-Y."/>
            <person name="Tsai C.-F."/>
            <person name="Young C.-C."/>
        </authorList>
    </citation>
    <scope>NUCLEOTIDE SEQUENCE [LARGE SCALE GENOMIC DNA]</scope>
    <source>
        <strain evidence="5 6">CC-CFT486</strain>
    </source>
</reference>
<dbReference type="GO" id="GO:0005576">
    <property type="term" value="C:extracellular region"/>
    <property type="evidence" value="ECO:0007669"/>
    <property type="project" value="TreeGrafter"/>
</dbReference>
<dbReference type="InterPro" id="IPR003399">
    <property type="entry name" value="Mce/MlaD"/>
</dbReference>